<comment type="caution">
    <text evidence="2">The sequence shown here is derived from an EMBL/GenBank/DDBJ whole genome shotgun (WGS) entry which is preliminary data.</text>
</comment>
<dbReference type="EMBL" id="JACGCI010000106">
    <property type="protein sequence ID" value="KAF6745363.1"/>
    <property type="molecule type" value="Genomic_DNA"/>
</dbReference>
<evidence type="ECO:0000313" key="3">
    <source>
        <dbReference type="Proteomes" id="UP000521943"/>
    </source>
</evidence>
<name>A0A8H6HE83_9AGAR</name>
<feature type="non-terminal residue" evidence="2">
    <location>
        <position position="82"/>
    </location>
</feature>
<keyword evidence="3" id="KW-1185">Reference proteome</keyword>
<evidence type="ECO:0000256" key="1">
    <source>
        <dbReference type="SAM" id="SignalP"/>
    </source>
</evidence>
<reference evidence="2 3" key="1">
    <citation type="submission" date="2020-07" db="EMBL/GenBank/DDBJ databases">
        <title>Comparative genomics of pyrophilous fungi reveals a link between fire events and developmental genes.</title>
        <authorList>
            <consortium name="DOE Joint Genome Institute"/>
            <person name="Steindorff A.S."/>
            <person name="Carver A."/>
            <person name="Calhoun S."/>
            <person name="Stillman K."/>
            <person name="Liu H."/>
            <person name="Lipzen A."/>
            <person name="Pangilinan J."/>
            <person name="Labutti K."/>
            <person name="Bruns T.D."/>
            <person name="Grigoriev I.V."/>
        </authorList>
    </citation>
    <scope>NUCLEOTIDE SEQUENCE [LARGE SCALE GENOMIC DNA]</scope>
    <source>
        <strain evidence="2 3">CBS 144469</strain>
    </source>
</reference>
<dbReference type="AlphaFoldDB" id="A0A8H6HE83"/>
<feature type="signal peptide" evidence="1">
    <location>
        <begin position="1"/>
        <end position="27"/>
    </location>
</feature>
<protein>
    <submittedName>
        <fullName evidence="2">Uncharacterized protein</fullName>
    </submittedName>
</protein>
<proteinExistence type="predicted"/>
<organism evidence="2 3">
    <name type="scientific">Ephemerocybe angulata</name>
    <dbReference type="NCBI Taxonomy" id="980116"/>
    <lineage>
        <taxon>Eukaryota</taxon>
        <taxon>Fungi</taxon>
        <taxon>Dikarya</taxon>
        <taxon>Basidiomycota</taxon>
        <taxon>Agaricomycotina</taxon>
        <taxon>Agaricomycetes</taxon>
        <taxon>Agaricomycetidae</taxon>
        <taxon>Agaricales</taxon>
        <taxon>Agaricineae</taxon>
        <taxon>Psathyrellaceae</taxon>
        <taxon>Ephemerocybe</taxon>
    </lineage>
</organism>
<accession>A0A8H6HE83</accession>
<gene>
    <name evidence="2" type="ORF">DFP72DRAFT_925994</name>
</gene>
<evidence type="ECO:0000313" key="2">
    <source>
        <dbReference type="EMBL" id="KAF6745363.1"/>
    </source>
</evidence>
<dbReference type="Proteomes" id="UP000521943">
    <property type="component" value="Unassembled WGS sequence"/>
</dbReference>
<sequence>IPSGLGKIQGAFYISLLFLTFRVDVTANLSHQFHYLDFELDRPMVEAYDGLCTTMTAGWQEEKKKMERVDYLSPAGEIFWGA</sequence>
<feature type="chain" id="PRO_5034127948" evidence="1">
    <location>
        <begin position="28"/>
        <end position="82"/>
    </location>
</feature>
<keyword evidence="1" id="KW-0732">Signal</keyword>